<sequence>MKKQDFARGQGEQEIFQIAHHMLFLAADFDVIVALSERVKHSIVFIQGAAELVEIGDFLLAADTDSAVGRLQFAQISLRKVVLPIPFGPIKPILSPRCKMAENLSMITLSS</sequence>
<organism evidence="1">
    <name type="scientific">Neisseria gonorrhoeae</name>
    <dbReference type="NCBI Taxonomy" id="485"/>
    <lineage>
        <taxon>Bacteria</taxon>
        <taxon>Pseudomonadati</taxon>
        <taxon>Pseudomonadota</taxon>
        <taxon>Betaproteobacteria</taxon>
        <taxon>Neisseriales</taxon>
        <taxon>Neisseriaceae</taxon>
        <taxon>Neisseria</taxon>
    </lineage>
</organism>
<protein>
    <submittedName>
        <fullName evidence="1">Uncharacterized protein</fullName>
    </submittedName>
</protein>
<dbReference type="EMBL" id="UGRI01000001">
    <property type="protein sequence ID" value="SUA21261.1"/>
    <property type="molecule type" value="Genomic_DNA"/>
</dbReference>
<name>A0A378VVZ9_NEIGO</name>
<evidence type="ECO:0000313" key="1">
    <source>
        <dbReference type="EMBL" id="SUA21261.1"/>
    </source>
</evidence>
<reference evidence="1" key="1">
    <citation type="submission" date="2018-06" db="EMBL/GenBank/DDBJ databases">
        <authorList>
            <consortium name="Pathogen Informatics"/>
            <person name="Doyle S."/>
        </authorList>
    </citation>
    <scope>NUCLEOTIDE SEQUENCE [LARGE SCALE GENOMIC DNA]</scope>
    <source>
        <strain evidence="1">NCTC11421</strain>
    </source>
</reference>
<dbReference type="AlphaFoldDB" id="A0A378VVZ9"/>
<gene>
    <name evidence="1" type="ORF">NCTC11421_01337</name>
</gene>
<proteinExistence type="predicted"/>
<accession>A0A378VVZ9</accession>